<organism evidence="2 3">
    <name type="scientific">Halalkalibaculum roseum</name>
    <dbReference type="NCBI Taxonomy" id="2709311"/>
    <lineage>
        <taxon>Bacteria</taxon>
        <taxon>Pseudomonadati</taxon>
        <taxon>Balneolota</taxon>
        <taxon>Balneolia</taxon>
        <taxon>Balneolales</taxon>
        <taxon>Balneolaceae</taxon>
        <taxon>Halalkalibaculum</taxon>
    </lineage>
</organism>
<feature type="domain" description="Serine aminopeptidase S33" evidence="1">
    <location>
        <begin position="28"/>
        <end position="133"/>
    </location>
</feature>
<dbReference type="AlphaFoldDB" id="A0A6M1T1Q2"/>
<dbReference type="Pfam" id="PF12146">
    <property type="entry name" value="Hydrolase_4"/>
    <property type="match status" value="1"/>
</dbReference>
<reference evidence="2 3" key="1">
    <citation type="submission" date="2020-02" db="EMBL/GenBank/DDBJ databases">
        <title>Balneolaceae bacterium YR4-1, complete genome.</title>
        <authorList>
            <person name="Li Y."/>
            <person name="Wu S."/>
        </authorList>
    </citation>
    <scope>NUCLEOTIDE SEQUENCE [LARGE SCALE GENOMIC DNA]</scope>
    <source>
        <strain evidence="2 3">YR4-1</strain>
    </source>
</reference>
<dbReference type="PANTHER" id="PTHR11614">
    <property type="entry name" value="PHOSPHOLIPASE-RELATED"/>
    <property type="match status" value="1"/>
</dbReference>
<dbReference type="GO" id="GO:0016787">
    <property type="term" value="F:hydrolase activity"/>
    <property type="evidence" value="ECO:0007669"/>
    <property type="project" value="UniProtKB-KW"/>
</dbReference>
<sequence length="252" mass="27470">MKSKKLEFPGHSGELLSARLDFPDDGEAKSYVLFAHCFTCSKNLSAVGNIARALNEEGFAVFRFDFTGLGESEGDFANTNFSSNIDDLIAASQYLANEYRAPGILVGHSLGGAAVLQAAHDIESCKAVATIGAPSNPDHVKKNFKPKLDEIEERGEAEVTLAGRSFLIKKQFLDDLNRANMKNRIINLGRALVIFHSPIDNTVGIDNAAEIFIQAKHPKSFISLDNADHLLSNEEDSSYVGSMLATWSSKYL</sequence>
<proteinExistence type="predicted"/>
<dbReference type="SUPFAM" id="SSF53474">
    <property type="entry name" value="alpha/beta-Hydrolases"/>
    <property type="match status" value="1"/>
</dbReference>
<protein>
    <submittedName>
        <fullName evidence="2">Alpha/beta hydrolase</fullName>
    </submittedName>
</protein>
<dbReference type="InterPro" id="IPR051044">
    <property type="entry name" value="MAG_DAG_Lipase"/>
</dbReference>
<keyword evidence="2" id="KW-0378">Hydrolase</keyword>
<dbReference type="RefSeq" id="WP_165143779.1">
    <property type="nucleotide sequence ID" value="NZ_JAALLT010000005.1"/>
</dbReference>
<name>A0A6M1T1Q2_9BACT</name>
<keyword evidence="3" id="KW-1185">Reference proteome</keyword>
<evidence type="ECO:0000313" key="3">
    <source>
        <dbReference type="Proteomes" id="UP000473278"/>
    </source>
</evidence>
<evidence type="ECO:0000313" key="2">
    <source>
        <dbReference type="EMBL" id="NGP78046.1"/>
    </source>
</evidence>
<dbReference type="EMBL" id="JAALLT010000005">
    <property type="protein sequence ID" value="NGP78046.1"/>
    <property type="molecule type" value="Genomic_DNA"/>
</dbReference>
<dbReference type="InterPro" id="IPR029058">
    <property type="entry name" value="AB_hydrolase_fold"/>
</dbReference>
<comment type="caution">
    <text evidence="2">The sequence shown here is derived from an EMBL/GenBank/DDBJ whole genome shotgun (WGS) entry which is preliminary data.</text>
</comment>
<dbReference type="InterPro" id="IPR022742">
    <property type="entry name" value="Hydrolase_4"/>
</dbReference>
<evidence type="ECO:0000259" key="1">
    <source>
        <dbReference type="Pfam" id="PF12146"/>
    </source>
</evidence>
<dbReference type="Proteomes" id="UP000473278">
    <property type="component" value="Unassembled WGS sequence"/>
</dbReference>
<accession>A0A6M1T1Q2</accession>
<gene>
    <name evidence="2" type="ORF">G3570_15460</name>
</gene>
<dbReference type="Gene3D" id="3.40.50.1820">
    <property type="entry name" value="alpha/beta hydrolase"/>
    <property type="match status" value="1"/>
</dbReference>